<dbReference type="Proteomes" id="UP000435112">
    <property type="component" value="Unassembled WGS sequence"/>
</dbReference>
<feature type="chain" id="PRO_5036165263" description="Temptin Cys/Cys disulfide domain-containing protein" evidence="2">
    <location>
        <begin position="24"/>
        <end position="193"/>
    </location>
</feature>
<dbReference type="OrthoDB" id="129121at2759"/>
<dbReference type="EMBL" id="QXFU01000464">
    <property type="protein sequence ID" value="KAE9032908.1"/>
    <property type="molecule type" value="Genomic_DNA"/>
</dbReference>
<dbReference type="PANTHER" id="PTHR34737:SF2">
    <property type="entry name" value="EF-HAND DOMAIN-CONTAINING PROTEIN"/>
    <property type="match status" value="1"/>
</dbReference>
<feature type="signal peptide" evidence="2">
    <location>
        <begin position="1"/>
        <end position="23"/>
    </location>
</feature>
<dbReference type="InterPro" id="IPR057626">
    <property type="entry name" value="S-S_Temptin"/>
</dbReference>
<proteinExistence type="predicted"/>
<name>A0A6A3MNA5_9STRA</name>
<dbReference type="EMBL" id="QXFV01000874">
    <property type="protein sequence ID" value="KAE9022797.1"/>
    <property type="molecule type" value="Genomic_DNA"/>
</dbReference>
<organism evidence="5 7">
    <name type="scientific">Phytophthora rubi</name>
    <dbReference type="NCBI Taxonomy" id="129364"/>
    <lineage>
        <taxon>Eukaryota</taxon>
        <taxon>Sar</taxon>
        <taxon>Stramenopiles</taxon>
        <taxon>Oomycota</taxon>
        <taxon>Peronosporomycetes</taxon>
        <taxon>Peronosporales</taxon>
        <taxon>Peronosporaceae</taxon>
        <taxon>Phytophthora</taxon>
    </lineage>
</organism>
<comment type="caution">
    <text evidence="5">The sequence shown here is derived from an EMBL/GenBank/DDBJ whole genome shotgun (WGS) entry which is preliminary data.</text>
</comment>
<sequence>MVSGSLVLIGGMTLLVATTQGYGYYVPRIPNADNVDGYNCIGHTSDNGHKPPNAFGKAFENAGNEWTVALCQADADGDGQTNGQEPGDPCCVWTESSGDAPRWTTGVSHPSDATLKSDPSLWANINCNADTSASSAATEANSTVTPTTTTTTAPTTTTNTTTGTGTSDASSIMNLRCWASELALATSIALFLA</sequence>
<dbReference type="PANTHER" id="PTHR34737">
    <property type="entry name" value="EF-HAND DOMAIN-CONTAINING PROTEIN"/>
    <property type="match status" value="1"/>
</dbReference>
<protein>
    <recommendedName>
        <fullName evidence="3">Temptin Cys/Cys disulfide domain-containing protein</fullName>
    </recommendedName>
</protein>
<feature type="region of interest" description="Disordered" evidence="1">
    <location>
        <begin position="133"/>
        <end position="166"/>
    </location>
</feature>
<evidence type="ECO:0000256" key="2">
    <source>
        <dbReference type="SAM" id="SignalP"/>
    </source>
</evidence>
<dbReference type="InterPro" id="IPR055313">
    <property type="entry name" value="Temptin-like"/>
</dbReference>
<evidence type="ECO:0000313" key="4">
    <source>
        <dbReference type="EMBL" id="KAE9022797.1"/>
    </source>
</evidence>
<evidence type="ECO:0000313" key="5">
    <source>
        <dbReference type="EMBL" id="KAE9032908.1"/>
    </source>
</evidence>
<accession>A0A6A3MNA5</accession>
<dbReference type="Proteomes" id="UP000429607">
    <property type="component" value="Unassembled WGS sequence"/>
</dbReference>
<evidence type="ECO:0000313" key="6">
    <source>
        <dbReference type="Proteomes" id="UP000429607"/>
    </source>
</evidence>
<keyword evidence="2" id="KW-0732">Signal</keyword>
<gene>
    <name evidence="4" type="ORF">PR001_g13064</name>
    <name evidence="5" type="ORF">PR002_g8952</name>
</gene>
<evidence type="ECO:0000259" key="3">
    <source>
        <dbReference type="Pfam" id="PF24784"/>
    </source>
</evidence>
<evidence type="ECO:0000256" key="1">
    <source>
        <dbReference type="SAM" id="MobiDB-lite"/>
    </source>
</evidence>
<dbReference type="AlphaFoldDB" id="A0A6A3MNA5"/>
<reference evidence="6 7" key="1">
    <citation type="submission" date="2018-09" db="EMBL/GenBank/DDBJ databases">
        <title>Genomic investigation of the strawberry pathogen Phytophthora fragariae indicates pathogenicity is determined by transcriptional variation in three key races.</title>
        <authorList>
            <person name="Adams T.M."/>
            <person name="Armitage A.D."/>
            <person name="Sobczyk M.K."/>
            <person name="Bates H.J."/>
            <person name="Dunwell J.M."/>
            <person name="Nellist C.F."/>
            <person name="Harrison R.J."/>
        </authorList>
    </citation>
    <scope>NUCLEOTIDE SEQUENCE [LARGE SCALE GENOMIC DNA]</scope>
    <source>
        <strain evidence="4 6">SCRP249</strain>
        <strain evidence="5 7">SCRP324</strain>
    </source>
</reference>
<dbReference type="Pfam" id="PF24784">
    <property type="entry name" value="Temptin_C"/>
    <property type="match status" value="1"/>
</dbReference>
<feature type="domain" description="Temptin Cys/Cys disulfide" evidence="3">
    <location>
        <begin position="20"/>
        <end position="111"/>
    </location>
</feature>
<evidence type="ECO:0000313" key="7">
    <source>
        <dbReference type="Proteomes" id="UP000435112"/>
    </source>
</evidence>